<dbReference type="PROSITE" id="PS01031">
    <property type="entry name" value="SHSP"/>
    <property type="match status" value="1"/>
</dbReference>
<dbReference type="InterPro" id="IPR002068">
    <property type="entry name" value="A-crystallin/Hsp20_dom"/>
</dbReference>
<reference evidence="6 7" key="1">
    <citation type="submission" date="2019-10" db="EMBL/GenBank/DDBJ databases">
        <authorList>
            <person name="Palmer J.M."/>
        </authorList>
    </citation>
    <scope>NUCLEOTIDE SEQUENCE [LARGE SCALE GENOMIC DNA]</scope>
    <source>
        <strain evidence="6 7">TWF696</strain>
    </source>
</reference>
<dbReference type="InterPro" id="IPR008978">
    <property type="entry name" value="HSP20-like_chaperone"/>
</dbReference>
<evidence type="ECO:0000256" key="4">
    <source>
        <dbReference type="SAM" id="MobiDB-lite"/>
    </source>
</evidence>
<sequence length="297" mass="31913">MPFVRFAPLADPFVDLLSAALAEASTPTNKSPAAASCACGGSCTGACAGKSCSPAQCATRSCAPRHNRVVKRVISPRFDVSETADSYILEGELPGVTAKSAAVSVDFDDAQTLVIRGEVSRPKRSFHKVNHNNTTTTSTITTTTTDEATEKSGEKKDGETVVYDDNASVNSERRSLHATVEDDVDESETSSNASFEVVDGPTRAEKGKGVATDVEMTDTPAEKPAEPMTTTEEKEKERKKVQGAKYWIAERAVGVFERRFKFQGLVDQDGVKAHLENGLLTVVVPKREPVVRSITIQ</sequence>
<evidence type="ECO:0000313" key="6">
    <source>
        <dbReference type="EMBL" id="KAK6334161.1"/>
    </source>
</evidence>
<evidence type="ECO:0000256" key="2">
    <source>
        <dbReference type="PROSITE-ProRule" id="PRU00285"/>
    </source>
</evidence>
<evidence type="ECO:0000259" key="5">
    <source>
        <dbReference type="PROSITE" id="PS01031"/>
    </source>
</evidence>
<feature type="compositionally biased region" description="Basic and acidic residues" evidence="4">
    <location>
        <begin position="148"/>
        <end position="159"/>
    </location>
</feature>
<feature type="domain" description="SHSP" evidence="5">
    <location>
        <begin position="69"/>
        <end position="297"/>
    </location>
</feature>
<feature type="region of interest" description="Disordered" evidence="4">
    <location>
        <begin position="128"/>
        <end position="194"/>
    </location>
</feature>
<dbReference type="InterPro" id="IPR031107">
    <property type="entry name" value="Small_HSP"/>
</dbReference>
<dbReference type="SUPFAM" id="SSF49764">
    <property type="entry name" value="HSP20-like chaperones"/>
    <property type="match status" value="1"/>
</dbReference>
<dbReference type="Pfam" id="PF00011">
    <property type="entry name" value="HSP20"/>
    <property type="match status" value="1"/>
</dbReference>
<feature type="region of interest" description="Disordered" evidence="4">
    <location>
        <begin position="218"/>
        <end position="237"/>
    </location>
</feature>
<evidence type="ECO:0000313" key="7">
    <source>
        <dbReference type="Proteomes" id="UP001375240"/>
    </source>
</evidence>
<evidence type="ECO:0000256" key="1">
    <source>
        <dbReference type="ARBA" id="ARBA00023016"/>
    </source>
</evidence>
<dbReference type="Gene3D" id="2.60.40.790">
    <property type="match status" value="2"/>
</dbReference>
<protein>
    <recommendedName>
        <fullName evidence="5">SHSP domain-containing protein</fullName>
    </recommendedName>
</protein>
<gene>
    <name evidence="6" type="ORF">TWF696_002663</name>
</gene>
<dbReference type="PANTHER" id="PTHR11527">
    <property type="entry name" value="HEAT-SHOCK PROTEIN 20 FAMILY MEMBER"/>
    <property type="match status" value="1"/>
</dbReference>
<feature type="compositionally biased region" description="Basic and acidic residues" evidence="4">
    <location>
        <begin position="220"/>
        <end position="237"/>
    </location>
</feature>
<dbReference type="Proteomes" id="UP001375240">
    <property type="component" value="Unassembled WGS sequence"/>
</dbReference>
<dbReference type="EMBL" id="JAVHNQ010000013">
    <property type="protein sequence ID" value="KAK6334161.1"/>
    <property type="molecule type" value="Genomic_DNA"/>
</dbReference>
<feature type="compositionally biased region" description="Low complexity" evidence="4">
    <location>
        <begin position="134"/>
        <end position="145"/>
    </location>
</feature>
<evidence type="ECO:0000256" key="3">
    <source>
        <dbReference type="RuleBase" id="RU003616"/>
    </source>
</evidence>
<dbReference type="CDD" id="cd06464">
    <property type="entry name" value="ACD_sHsps-like"/>
    <property type="match status" value="1"/>
</dbReference>
<proteinExistence type="inferred from homology"/>
<dbReference type="AlphaFoldDB" id="A0AAV9U5B6"/>
<name>A0AAV9U5B6_9PEZI</name>
<organism evidence="6 7">
    <name type="scientific">Orbilia brochopaga</name>
    <dbReference type="NCBI Taxonomy" id="3140254"/>
    <lineage>
        <taxon>Eukaryota</taxon>
        <taxon>Fungi</taxon>
        <taxon>Dikarya</taxon>
        <taxon>Ascomycota</taxon>
        <taxon>Pezizomycotina</taxon>
        <taxon>Orbiliomycetes</taxon>
        <taxon>Orbiliales</taxon>
        <taxon>Orbiliaceae</taxon>
        <taxon>Orbilia</taxon>
    </lineage>
</organism>
<accession>A0AAV9U5B6</accession>
<keyword evidence="7" id="KW-1185">Reference proteome</keyword>
<keyword evidence="1" id="KW-0346">Stress response</keyword>
<comment type="similarity">
    <text evidence="2 3">Belongs to the small heat shock protein (HSP20) family.</text>
</comment>
<comment type="caution">
    <text evidence="6">The sequence shown here is derived from an EMBL/GenBank/DDBJ whole genome shotgun (WGS) entry which is preliminary data.</text>
</comment>